<evidence type="ECO:0000313" key="4">
    <source>
        <dbReference type="EMBL" id="MCW1912990.1"/>
    </source>
</evidence>
<dbReference type="Gene3D" id="3.90.190.10">
    <property type="entry name" value="Protein tyrosine phosphatase superfamily"/>
    <property type="match status" value="1"/>
</dbReference>
<organism evidence="4 5">
    <name type="scientific">Luteolibacter rhizosphaerae</name>
    <dbReference type="NCBI Taxonomy" id="2989719"/>
    <lineage>
        <taxon>Bacteria</taxon>
        <taxon>Pseudomonadati</taxon>
        <taxon>Verrucomicrobiota</taxon>
        <taxon>Verrucomicrobiia</taxon>
        <taxon>Verrucomicrobiales</taxon>
        <taxon>Verrucomicrobiaceae</taxon>
        <taxon>Luteolibacter</taxon>
    </lineage>
</organism>
<accession>A0ABT3FZH4</accession>
<evidence type="ECO:0000313" key="5">
    <source>
        <dbReference type="Proteomes" id="UP001165653"/>
    </source>
</evidence>
<comment type="caution">
    <text evidence="4">The sequence shown here is derived from an EMBL/GenBank/DDBJ whole genome shotgun (WGS) entry which is preliminary data.</text>
</comment>
<name>A0ABT3FZH4_9BACT</name>
<proteinExistence type="predicted"/>
<dbReference type="PROSITE" id="PS00383">
    <property type="entry name" value="TYR_PHOSPHATASE_1"/>
    <property type="match status" value="1"/>
</dbReference>
<dbReference type="InterPro" id="IPR000387">
    <property type="entry name" value="Tyr_Pase_dom"/>
</dbReference>
<evidence type="ECO:0000256" key="2">
    <source>
        <dbReference type="SAM" id="MobiDB-lite"/>
    </source>
</evidence>
<feature type="region of interest" description="Disordered" evidence="2">
    <location>
        <begin position="141"/>
        <end position="160"/>
    </location>
</feature>
<evidence type="ECO:0000256" key="1">
    <source>
        <dbReference type="ARBA" id="ARBA00022801"/>
    </source>
</evidence>
<dbReference type="RefSeq" id="WP_264511969.1">
    <property type="nucleotide sequence ID" value="NZ_JAPDDR010000002.1"/>
</dbReference>
<dbReference type="Proteomes" id="UP001165653">
    <property type="component" value="Unassembled WGS sequence"/>
</dbReference>
<dbReference type="SUPFAM" id="SSF52799">
    <property type="entry name" value="(Phosphotyrosine protein) phosphatases II"/>
    <property type="match status" value="1"/>
</dbReference>
<dbReference type="InterPro" id="IPR057023">
    <property type="entry name" value="PTP-SAK"/>
</dbReference>
<protein>
    <recommendedName>
        <fullName evidence="3">Tyrosine specific protein phosphatases domain-containing protein</fullName>
    </recommendedName>
</protein>
<evidence type="ECO:0000259" key="3">
    <source>
        <dbReference type="PROSITE" id="PS50056"/>
    </source>
</evidence>
<feature type="domain" description="Tyrosine specific protein phosphatases" evidence="3">
    <location>
        <begin position="71"/>
        <end position="126"/>
    </location>
</feature>
<dbReference type="Pfam" id="PF22784">
    <property type="entry name" value="PTP-SAK"/>
    <property type="match status" value="1"/>
</dbReference>
<keyword evidence="5" id="KW-1185">Reference proteome</keyword>
<keyword evidence="1" id="KW-0378">Hydrolase</keyword>
<reference evidence="4" key="1">
    <citation type="submission" date="2022-10" db="EMBL/GenBank/DDBJ databases">
        <title>Luteolibacter sp. GHJ8, whole genome shotgun sequencing project.</title>
        <authorList>
            <person name="Zhao G."/>
            <person name="Shen L."/>
        </authorList>
    </citation>
    <scope>NUCLEOTIDE SEQUENCE</scope>
    <source>
        <strain evidence="4">GHJ8</strain>
    </source>
</reference>
<gene>
    <name evidence="4" type="ORF">OJ996_05375</name>
</gene>
<dbReference type="InterPro" id="IPR029021">
    <property type="entry name" value="Prot-tyrosine_phosphatase-like"/>
</dbReference>
<sequence>MPGYWRPAEFHTEFWRQLTKGDSEGWVLCLAGEAERKRKAPDYRRFLDATALGERWLEFPIRDQSVPDDLPTFLILLDRLIGLLQSPATVLAIHCAAGVGRTGTVAASLLVRIGLPPDDGLAAIERAGSEPETARQLELVREIPAASGRHPTDNQFLQRE</sequence>
<dbReference type="InterPro" id="IPR016130">
    <property type="entry name" value="Tyr_Pase_AS"/>
</dbReference>
<dbReference type="PROSITE" id="PS50056">
    <property type="entry name" value="TYR_PHOSPHATASE_2"/>
    <property type="match status" value="1"/>
</dbReference>
<dbReference type="EMBL" id="JAPDDR010000002">
    <property type="protein sequence ID" value="MCW1912990.1"/>
    <property type="molecule type" value="Genomic_DNA"/>
</dbReference>